<accession>A0A224XMF8</accession>
<protein>
    <submittedName>
        <fullName evidence="1">Uncharacterized protein</fullName>
    </submittedName>
</protein>
<dbReference type="EMBL" id="GFTR01002749">
    <property type="protein sequence ID" value="JAW13677.1"/>
    <property type="molecule type" value="Transcribed_RNA"/>
</dbReference>
<proteinExistence type="predicted"/>
<reference evidence="1" key="1">
    <citation type="journal article" date="2018" name="PLoS Negl. Trop. Dis.">
        <title>An insight into the salivary gland and fat body transcriptome of Panstrongylus lignarius (Hemiptera: Heteroptera), the main vector of Chagas disease in Peru.</title>
        <authorList>
            <person name="Nevoa J.C."/>
            <person name="Mendes M.T."/>
            <person name="da Silva M.V."/>
            <person name="Soares S.C."/>
            <person name="Oliveira C.J.F."/>
            <person name="Ribeiro J.M.C."/>
        </authorList>
    </citation>
    <scope>NUCLEOTIDE SEQUENCE</scope>
</reference>
<evidence type="ECO:0000313" key="1">
    <source>
        <dbReference type="EMBL" id="JAW13677.1"/>
    </source>
</evidence>
<sequence length="164" mass="18195">MLFITFSSTFLRLEFLSRFVVLELSLLLVSSLFSNEPLLSLNLSSLESEVSVFRLDSFSTPLLLSVPFRFLSSPLLLSSSMPPRLLSSPLLPYLLSSSLLRSYRLLPSSSHRSSSHPHLSSLLLSLLRPNRCSSFSLSPPLLLLSSSLPLLSLRSRSLSRSLSL</sequence>
<organism evidence="1">
    <name type="scientific">Panstrongylus lignarius</name>
    <dbReference type="NCBI Taxonomy" id="156445"/>
    <lineage>
        <taxon>Eukaryota</taxon>
        <taxon>Metazoa</taxon>
        <taxon>Ecdysozoa</taxon>
        <taxon>Arthropoda</taxon>
        <taxon>Hexapoda</taxon>
        <taxon>Insecta</taxon>
        <taxon>Pterygota</taxon>
        <taxon>Neoptera</taxon>
        <taxon>Paraneoptera</taxon>
        <taxon>Hemiptera</taxon>
        <taxon>Heteroptera</taxon>
        <taxon>Panheteroptera</taxon>
        <taxon>Cimicomorpha</taxon>
        <taxon>Reduviidae</taxon>
        <taxon>Triatominae</taxon>
        <taxon>Panstrongylus</taxon>
    </lineage>
</organism>
<dbReference type="AlphaFoldDB" id="A0A224XMF8"/>
<name>A0A224XMF8_9HEMI</name>